<dbReference type="EMBL" id="CAJZBQ010000011">
    <property type="protein sequence ID" value="CAG9314140.1"/>
    <property type="molecule type" value="Genomic_DNA"/>
</dbReference>
<dbReference type="InterPro" id="IPR013083">
    <property type="entry name" value="Znf_RING/FYVE/PHD"/>
</dbReference>
<keyword evidence="1" id="KW-0479">Metal-binding</keyword>
<organism evidence="3 4">
    <name type="scientific">Blepharisma stoltei</name>
    <dbReference type="NCBI Taxonomy" id="1481888"/>
    <lineage>
        <taxon>Eukaryota</taxon>
        <taxon>Sar</taxon>
        <taxon>Alveolata</taxon>
        <taxon>Ciliophora</taxon>
        <taxon>Postciliodesmatophora</taxon>
        <taxon>Heterotrichea</taxon>
        <taxon>Heterotrichida</taxon>
        <taxon>Blepharismidae</taxon>
        <taxon>Blepharisma</taxon>
    </lineage>
</organism>
<dbReference type="InterPro" id="IPR001841">
    <property type="entry name" value="Znf_RING"/>
</dbReference>
<dbReference type="GO" id="GO:0008270">
    <property type="term" value="F:zinc ion binding"/>
    <property type="evidence" value="ECO:0007669"/>
    <property type="project" value="UniProtKB-KW"/>
</dbReference>
<protein>
    <recommendedName>
        <fullName evidence="2">RING-type domain-containing protein</fullName>
    </recommendedName>
</protein>
<sequence>MEGAKYTIDSNYEAEFVTKKKKTSSMRPIKLNRSRGHIKLEEFETPNSNIPRLSLSHQPSPILFTPISSQITDNNHSQKLPRISSVNNEDYSTISSKQKFLGRLVLERFQNSAMAQYFICQLCDCVCNIGFLECQVCSSLFCKECLYIYTHQNAPNTCPKCETSNQLALNEIESCFSGRYVSSPSLAMIHSLLEVECKHIGCSHIVILKDLAEHERRCDWRYTPCKLKKIKKDVPGCLDLVRANDEMEGYCSVRCQLFGDLVDGRTNHSYDEHTAKLIELIKMHRN</sequence>
<dbReference type="AlphaFoldDB" id="A0AAU9IQT6"/>
<dbReference type="Proteomes" id="UP001162131">
    <property type="component" value="Unassembled WGS sequence"/>
</dbReference>
<accession>A0AAU9IQT6</accession>
<evidence type="ECO:0000259" key="2">
    <source>
        <dbReference type="PROSITE" id="PS50089"/>
    </source>
</evidence>
<name>A0AAU9IQT6_9CILI</name>
<evidence type="ECO:0000313" key="3">
    <source>
        <dbReference type="EMBL" id="CAG9314140.1"/>
    </source>
</evidence>
<keyword evidence="4" id="KW-1185">Reference proteome</keyword>
<keyword evidence="1" id="KW-0863">Zinc-finger</keyword>
<keyword evidence="1" id="KW-0862">Zinc</keyword>
<dbReference type="SUPFAM" id="SSF49599">
    <property type="entry name" value="TRAF domain-like"/>
    <property type="match status" value="1"/>
</dbReference>
<proteinExistence type="predicted"/>
<reference evidence="3" key="1">
    <citation type="submission" date="2021-09" db="EMBL/GenBank/DDBJ databases">
        <authorList>
            <consortium name="AG Swart"/>
            <person name="Singh M."/>
            <person name="Singh A."/>
            <person name="Seah K."/>
            <person name="Emmerich C."/>
        </authorList>
    </citation>
    <scope>NUCLEOTIDE SEQUENCE</scope>
    <source>
        <strain evidence="3">ATCC30299</strain>
    </source>
</reference>
<evidence type="ECO:0000313" key="4">
    <source>
        <dbReference type="Proteomes" id="UP001162131"/>
    </source>
</evidence>
<comment type="caution">
    <text evidence="3">The sequence shown here is derived from an EMBL/GenBank/DDBJ whole genome shotgun (WGS) entry which is preliminary data.</text>
</comment>
<evidence type="ECO:0000256" key="1">
    <source>
        <dbReference type="PROSITE-ProRule" id="PRU00175"/>
    </source>
</evidence>
<feature type="domain" description="RING-type" evidence="2">
    <location>
        <begin position="120"/>
        <end position="162"/>
    </location>
</feature>
<gene>
    <name evidence="3" type="ORF">BSTOLATCC_MIC9937</name>
</gene>
<dbReference type="Gene3D" id="3.30.40.10">
    <property type="entry name" value="Zinc/RING finger domain, C3HC4 (zinc finger)"/>
    <property type="match status" value="1"/>
</dbReference>
<dbReference type="PROSITE" id="PS50089">
    <property type="entry name" value="ZF_RING_2"/>
    <property type="match status" value="1"/>
</dbReference>